<dbReference type="InterPro" id="IPR017578">
    <property type="entry name" value="Ribazole_CobC"/>
</dbReference>
<keyword evidence="3" id="KW-1185">Reference proteome</keyword>
<dbReference type="GO" id="GO:0043755">
    <property type="term" value="F:alpha-ribazole phosphatase activity"/>
    <property type="evidence" value="ECO:0007669"/>
    <property type="project" value="UniProtKB-UniRule"/>
</dbReference>
<dbReference type="PATRIC" id="fig|1237149.3.peg.3562"/>
<proteinExistence type="predicted"/>
<dbReference type="PANTHER" id="PTHR48100:SF59">
    <property type="entry name" value="ADENOSYLCOBALAMIN_ALPHA-RIBAZOLE PHOSPHATASE"/>
    <property type="match status" value="1"/>
</dbReference>
<dbReference type="STRING" id="1237149.C900_03800"/>
<dbReference type="NCBIfam" id="TIGR03162">
    <property type="entry name" value="ribazole_cobC"/>
    <property type="match status" value="1"/>
</dbReference>
<dbReference type="eggNOG" id="COG0406">
    <property type="taxonomic scope" value="Bacteria"/>
</dbReference>
<sequence>MEVYLIRHTTPEIDKGVCYGQTDLELKKSYTEEFEAIVKQIPKKFDAFYSSPLKRCALLASHLSPLFIMDDRLKEYNFGSWEMKRWDDIPRADIDPWMSDFVHYPAPEGESMLDMSKRVKSFFSELAQKNYNRVAVITHSVVMRITLCLVEDRPLNMAFERNLNYGEVIRLKLNRNTFSGE</sequence>
<dbReference type="Pfam" id="PF00300">
    <property type="entry name" value="His_Phos_1"/>
    <property type="match status" value="1"/>
</dbReference>
<protein>
    <recommendedName>
        <fullName evidence="1">Alpha-ribazole phosphatase</fullName>
        <ecNumber evidence="1">3.1.3.73</ecNumber>
    </recommendedName>
</protein>
<dbReference type="AlphaFoldDB" id="L8JMQ6"/>
<dbReference type="OrthoDB" id="9782128at2"/>
<evidence type="ECO:0000313" key="3">
    <source>
        <dbReference type="Proteomes" id="UP000011135"/>
    </source>
</evidence>
<dbReference type="RefSeq" id="WP_009581206.1">
    <property type="nucleotide sequence ID" value="NZ_AMZN01000055.1"/>
</dbReference>
<dbReference type="GO" id="GO:0005737">
    <property type="term" value="C:cytoplasm"/>
    <property type="evidence" value="ECO:0007669"/>
    <property type="project" value="TreeGrafter"/>
</dbReference>
<dbReference type="InterPro" id="IPR050275">
    <property type="entry name" value="PGM_Phosphatase"/>
</dbReference>
<dbReference type="Gene3D" id="3.40.50.1240">
    <property type="entry name" value="Phosphoglycerate mutase-like"/>
    <property type="match status" value="1"/>
</dbReference>
<accession>L8JMQ6</accession>
<dbReference type="SMART" id="SM00855">
    <property type="entry name" value="PGAM"/>
    <property type="match status" value="1"/>
</dbReference>
<dbReference type="Proteomes" id="UP000011135">
    <property type="component" value="Unassembled WGS sequence"/>
</dbReference>
<gene>
    <name evidence="2" type="ORF">C900_03800</name>
</gene>
<dbReference type="GO" id="GO:0009236">
    <property type="term" value="P:cobalamin biosynthetic process"/>
    <property type="evidence" value="ECO:0007669"/>
    <property type="project" value="UniProtKB-UniRule"/>
</dbReference>
<dbReference type="InterPro" id="IPR013078">
    <property type="entry name" value="His_Pase_superF_clade-1"/>
</dbReference>
<dbReference type="SUPFAM" id="SSF53254">
    <property type="entry name" value="Phosphoglycerate mutase-like"/>
    <property type="match status" value="1"/>
</dbReference>
<dbReference type="EC" id="3.1.3.73" evidence="1"/>
<comment type="caution">
    <text evidence="2">The sequence shown here is derived from an EMBL/GenBank/DDBJ whole genome shotgun (WGS) entry which is preliminary data.</text>
</comment>
<evidence type="ECO:0000313" key="2">
    <source>
        <dbReference type="EMBL" id="ELR70115.1"/>
    </source>
</evidence>
<dbReference type="CDD" id="cd07067">
    <property type="entry name" value="HP_PGM_like"/>
    <property type="match status" value="1"/>
</dbReference>
<reference evidence="2 3" key="1">
    <citation type="submission" date="2012-12" db="EMBL/GenBank/DDBJ databases">
        <title>Genome assembly of Fulvivirga imtechensis AK7.</title>
        <authorList>
            <person name="Nupur N."/>
            <person name="Khatri I."/>
            <person name="Kumar R."/>
            <person name="Subramanian S."/>
            <person name="Pinnaka A."/>
        </authorList>
    </citation>
    <scope>NUCLEOTIDE SEQUENCE [LARGE SCALE GENOMIC DNA]</scope>
    <source>
        <strain evidence="2 3">AK7</strain>
    </source>
</reference>
<dbReference type="EMBL" id="AMZN01000055">
    <property type="protein sequence ID" value="ELR70115.1"/>
    <property type="molecule type" value="Genomic_DNA"/>
</dbReference>
<organism evidence="2 3">
    <name type="scientific">Fulvivirga imtechensis AK7</name>
    <dbReference type="NCBI Taxonomy" id="1237149"/>
    <lineage>
        <taxon>Bacteria</taxon>
        <taxon>Pseudomonadati</taxon>
        <taxon>Bacteroidota</taxon>
        <taxon>Cytophagia</taxon>
        <taxon>Cytophagales</taxon>
        <taxon>Fulvivirgaceae</taxon>
        <taxon>Fulvivirga</taxon>
    </lineage>
</organism>
<dbReference type="InterPro" id="IPR029033">
    <property type="entry name" value="His_PPase_superfam"/>
</dbReference>
<dbReference type="PANTHER" id="PTHR48100">
    <property type="entry name" value="BROAD-SPECIFICITY PHOSPHATASE YOR283W-RELATED"/>
    <property type="match status" value="1"/>
</dbReference>
<evidence type="ECO:0000256" key="1">
    <source>
        <dbReference type="NCBIfam" id="TIGR03162"/>
    </source>
</evidence>
<name>L8JMQ6_9BACT</name>